<evidence type="ECO:0000259" key="4">
    <source>
        <dbReference type="PROSITE" id="PS50850"/>
    </source>
</evidence>
<reference evidence="5 6" key="1">
    <citation type="journal article" date="2018" name="MBio">
        <title>Comparative Genomics Reveals the Core Gene Toolbox for the Fungus-Insect Symbiosis.</title>
        <authorList>
            <person name="Wang Y."/>
            <person name="Stata M."/>
            <person name="Wang W."/>
            <person name="Stajich J.E."/>
            <person name="White M.M."/>
            <person name="Moncalvo J.M."/>
        </authorList>
    </citation>
    <scope>NUCLEOTIDE SEQUENCE [LARGE SCALE GENOMIC DNA]</scope>
    <source>
        <strain evidence="5 6">AUS-77-4</strain>
    </source>
</reference>
<keyword evidence="6" id="KW-1185">Reference proteome</keyword>
<evidence type="ECO:0000313" key="6">
    <source>
        <dbReference type="Proteomes" id="UP000245699"/>
    </source>
</evidence>
<dbReference type="SUPFAM" id="SSF103473">
    <property type="entry name" value="MFS general substrate transporter"/>
    <property type="match status" value="1"/>
</dbReference>
<keyword evidence="3" id="KW-0812">Transmembrane</keyword>
<feature type="domain" description="Major facilitator superfamily (MFS) profile" evidence="4">
    <location>
        <begin position="55"/>
        <end position="437"/>
    </location>
</feature>
<organism evidence="5 6">
    <name type="scientific">Furculomyces boomerangus</name>
    <dbReference type="NCBI Taxonomy" id="61424"/>
    <lineage>
        <taxon>Eukaryota</taxon>
        <taxon>Fungi</taxon>
        <taxon>Fungi incertae sedis</taxon>
        <taxon>Zoopagomycota</taxon>
        <taxon>Kickxellomycotina</taxon>
        <taxon>Harpellomycetes</taxon>
        <taxon>Harpellales</taxon>
        <taxon>Harpellaceae</taxon>
        <taxon>Furculomyces</taxon>
    </lineage>
</organism>
<dbReference type="GO" id="GO:0016020">
    <property type="term" value="C:membrane"/>
    <property type="evidence" value="ECO:0007669"/>
    <property type="project" value="UniProtKB-SubCell"/>
</dbReference>
<feature type="transmembrane region" description="Helical" evidence="3">
    <location>
        <begin position="181"/>
        <end position="200"/>
    </location>
</feature>
<gene>
    <name evidence="5" type="ORF">BB559_005161</name>
</gene>
<feature type="transmembrane region" description="Helical" evidence="3">
    <location>
        <begin position="94"/>
        <end position="116"/>
    </location>
</feature>
<dbReference type="InterPro" id="IPR050327">
    <property type="entry name" value="Proton-linked_MCT"/>
</dbReference>
<protein>
    <recommendedName>
        <fullName evidence="4">Major facilitator superfamily (MFS) profile domain-containing protein</fullName>
    </recommendedName>
</protein>
<proteinExistence type="inferred from homology"/>
<feature type="transmembrane region" description="Helical" evidence="3">
    <location>
        <begin position="212"/>
        <end position="232"/>
    </location>
</feature>
<dbReference type="InterPro" id="IPR020846">
    <property type="entry name" value="MFS_dom"/>
</dbReference>
<dbReference type="PANTHER" id="PTHR11360">
    <property type="entry name" value="MONOCARBOXYLATE TRANSPORTER"/>
    <property type="match status" value="1"/>
</dbReference>
<accession>A0A2T9YAD5</accession>
<feature type="transmembrane region" description="Helical" evidence="3">
    <location>
        <begin position="52"/>
        <end position="74"/>
    </location>
</feature>
<evidence type="ECO:0000313" key="5">
    <source>
        <dbReference type="EMBL" id="PVU89296.1"/>
    </source>
</evidence>
<comment type="subcellular location">
    <subcellularLocation>
        <location evidence="1">Membrane</location>
        <topology evidence="1">Multi-pass membrane protein</topology>
    </subcellularLocation>
</comment>
<feature type="transmembrane region" description="Helical" evidence="3">
    <location>
        <begin position="253"/>
        <end position="277"/>
    </location>
</feature>
<dbReference type="GO" id="GO:0022857">
    <property type="term" value="F:transmembrane transporter activity"/>
    <property type="evidence" value="ECO:0007669"/>
    <property type="project" value="InterPro"/>
</dbReference>
<keyword evidence="3" id="KW-0472">Membrane</keyword>
<dbReference type="OrthoDB" id="2213137at2759"/>
<feature type="transmembrane region" description="Helical" evidence="3">
    <location>
        <begin position="123"/>
        <end position="142"/>
    </location>
</feature>
<comment type="similarity">
    <text evidence="2">Belongs to the major facilitator superfamily. Monocarboxylate porter (TC 2.A.1.13) family.</text>
</comment>
<feature type="transmembrane region" description="Helical" evidence="3">
    <location>
        <begin position="320"/>
        <end position="338"/>
    </location>
</feature>
<dbReference type="Proteomes" id="UP000245699">
    <property type="component" value="Unassembled WGS sequence"/>
</dbReference>
<dbReference type="PROSITE" id="PS50850">
    <property type="entry name" value="MFS"/>
    <property type="match status" value="1"/>
</dbReference>
<dbReference type="InterPro" id="IPR011701">
    <property type="entry name" value="MFS"/>
</dbReference>
<feature type="transmembrane region" description="Helical" evidence="3">
    <location>
        <begin position="382"/>
        <end position="402"/>
    </location>
</feature>
<keyword evidence="3" id="KW-1133">Transmembrane helix</keyword>
<name>A0A2T9YAD5_9FUNG</name>
<dbReference type="PANTHER" id="PTHR11360:SF284">
    <property type="entry name" value="EG:103B4.3 PROTEIN-RELATED"/>
    <property type="match status" value="1"/>
</dbReference>
<feature type="transmembrane region" description="Helical" evidence="3">
    <location>
        <begin position="289"/>
        <end position="308"/>
    </location>
</feature>
<feature type="transmembrane region" description="Helical" evidence="3">
    <location>
        <begin position="154"/>
        <end position="174"/>
    </location>
</feature>
<dbReference type="AlphaFoldDB" id="A0A2T9YAD5"/>
<evidence type="ECO:0000256" key="2">
    <source>
        <dbReference type="ARBA" id="ARBA00006727"/>
    </source>
</evidence>
<sequence length="442" mass="48813">MPEKDKNPVDISTSSTTNNYITRTNTEVDLVPENPKPDIQEESKLPPLDKGYSWVIMFACFINTIFGFGSFSAFGVFQTYYLKITFLNVPAETIAWISTLSIFFTDAGGLLAGPIIRRLGIRYTSILGTIVATTGLLLASFSTKVWQLALTQGLIFGLGCSIIVNIAYTVPAFWFDKHRGFAIGTVASGGSFGSLIIVPIVTNISNSHGIGWSFRVLAILFFVATLVGGMLLKPRTEYKPVNKVIEFELLKDPVTIMICVISFFAEIGFSVPMLYFPASLIDIGVKKDLATNMIMVFSAFSATSRILSGYLAQRISAENIVIVSHFISGTIMMAMWYTSRSFGVYLAFYILFGMFSIQFFSLGPVMIANYYDDDKISQVNGISYLAMGVAILVGVPSIGAIFQKYGKRRDYSQIIAITSACYLISIIFLVGLRYYVKKRKLS</sequence>
<dbReference type="InterPro" id="IPR036259">
    <property type="entry name" value="MFS_trans_sf"/>
</dbReference>
<dbReference type="Pfam" id="PF07690">
    <property type="entry name" value="MFS_1"/>
    <property type="match status" value="1"/>
</dbReference>
<evidence type="ECO:0000256" key="1">
    <source>
        <dbReference type="ARBA" id="ARBA00004141"/>
    </source>
</evidence>
<dbReference type="Gene3D" id="1.20.1250.20">
    <property type="entry name" value="MFS general substrate transporter like domains"/>
    <property type="match status" value="2"/>
</dbReference>
<evidence type="ECO:0000256" key="3">
    <source>
        <dbReference type="SAM" id="Phobius"/>
    </source>
</evidence>
<comment type="caution">
    <text evidence="5">The sequence shown here is derived from an EMBL/GenBank/DDBJ whole genome shotgun (WGS) entry which is preliminary data.</text>
</comment>
<feature type="transmembrane region" description="Helical" evidence="3">
    <location>
        <begin position="344"/>
        <end position="370"/>
    </location>
</feature>
<dbReference type="EMBL" id="MBFT01000557">
    <property type="protein sequence ID" value="PVU89296.1"/>
    <property type="molecule type" value="Genomic_DNA"/>
</dbReference>
<feature type="transmembrane region" description="Helical" evidence="3">
    <location>
        <begin position="414"/>
        <end position="436"/>
    </location>
</feature>